<dbReference type="GO" id="GO:0006362">
    <property type="term" value="P:transcription elongation by RNA polymerase I"/>
    <property type="evidence" value="ECO:0007669"/>
    <property type="project" value="TreeGrafter"/>
</dbReference>
<name>H2YWX4_CIOSA</name>
<dbReference type="Ensembl" id="ENSCSAVT00000009953.1">
    <property type="protein sequence ID" value="ENSCSAVP00000009835.1"/>
    <property type="gene ID" value="ENSCSAVG00000005779.1"/>
</dbReference>
<accession>H2YWX4</accession>
<evidence type="ECO:0000256" key="8">
    <source>
        <dbReference type="ARBA" id="ARBA00080323"/>
    </source>
</evidence>
<evidence type="ECO:0000256" key="2">
    <source>
        <dbReference type="ARBA" id="ARBA00005930"/>
    </source>
</evidence>
<feature type="compositionally biased region" description="Basic and acidic residues" evidence="10">
    <location>
        <begin position="242"/>
        <end position="260"/>
    </location>
</feature>
<evidence type="ECO:0000313" key="11">
    <source>
        <dbReference type="Ensembl" id="ENSCSAVP00000009835.1"/>
    </source>
</evidence>
<dbReference type="GO" id="GO:0006352">
    <property type="term" value="P:DNA-templated transcription initiation"/>
    <property type="evidence" value="ECO:0007669"/>
    <property type="project" value="InterPro"/>
</dbReference>
<dbReference type="GO" id="GO:0005736">
    <property type="term" value="C:RNA polymerase I complex"/>
    <property type="evidence" value="ECO:0007669"/>
    <property type="project" value="TreeGrafter"/>
</dbReference>
<evidence type="ECO:0000256" key="3">
    <source>
        <dbReference type="ARBA" id="ARBA00022478"/>
    </source>
</evidence>
<evidence type="ECO:0000256" key="6">
    <source>
        <dbReference type="ARBA" id="ARBA00023242"/>
    </source>
</evidence>
<dbReference type="InterPro" id="IPR036898">
    <property type="entry name" value="RNA_pol_Rpb7-like_N_sf"/>
</dbReference>
<comment type="similarity">
    <text evidence="2">Belongs to the eukaryotic RPA43 RNA polymerase subunit family.</text>
</comment>
<keyword evidence="6" id="KW-0539">Nucleus</keyword>
<dbReference type="InParanoid" id="H2YWX4"/>
<keyword evidence="5" id="KW-0804">Transcription</keyword>
<dbReference type="STRING" id="51511.ENSCSAVP00000009835"/>
<reference evidence="12" key="1">
    <citation type="submission" date="2003-08" db="EMBL/GenBank/DDBJ databases">
        <authorList>
            <person name="Birren B."/>
            <person name="Nusbaum C."/>
            <person name="Abebe A."/>
            <person name="Abouelleil A."/>
            <person name="Adekoya E."/>
            <person name="Ait-zahra M."/>
            <person name="Allen N."/>
            <person name="Allen T."/>
            <person name="An P."/>
            <person name="Anderson M."/>
            <person name="Anderson S."/>
            <person name="Arachchi H."/>
            <person name="Armbruster J."/>
            <person name="Bachantsang P."/>
            <person name="Baldwin J."/>
            <person name="Barry A."/>
            <person name="Bayul T."/>
            <person name="Blitshsteyn B."/>
            <person name="Bloom T."/>
            <person name="Blye J."/>
            <person name="Boguslavskiy L."/>
            <person name="Borowsky M."/>
            <person name="Boukhgalter B."/>
            <person name="Brunache A."/>
            <person name="Butler J."/>
            <person name="Calixte N."/>
            <person name="Calvo S."/>
            <person name="Camarata J."/>
            <person name="Campo K."/>
            <person name="Chang J."/>
            <person name="Cheshatsang Y."/>
            <person name="Citroen M."/>
            <person name="Collymore A."/>
            <person name="Considine T."/>
            <person name="Cook A."/>
            <person name="Cooke P."/>
            <person name="Corum B."/>
            <person name="Cuomo C."/>
            <person name="David R."/>
            <person name="Dawoe T."/>
            <person name="Degray S."/>
            <person name="Dodge S."/>
            <person name="Dooley K."/>
            <person name="Dorje P."/>
            <person name="Dorjee K."/>
            <person name="Dorris L."/>
            <person name="Duffey N."/>
            <person name="Dupes A."/>
            <person name="Elkins T."/>
            <person name="Engels R."/>
            <person name="Erickson J."/>
            <person name="Farina A."/>
            <person name="Faro S."/>
            <person name="Ferreira P."/>
            <person name="Fischer H."/>
            <person name="Fitzgerald M."/>
            <person name="Foley K."/>
            <person name="Gage D."/>
            <person name="Galagan J."/>
            <person name="Gearin G."/>
            <person name="Gnerre S."/>
            <person name="Gnirke A."/>
            <person name="Goyette A."/>
            <person name="Graham J."/>
            <person name="Grandbois E."/>
            <person name="Gyaltsen K."/>
            <person name="Hafez N."/>
            <person name="Hagopian D."/>
            <person name="Hagos B."/>
            <person name="Hall J."/>
            <person name="Hatcher B."/>
            <person name="Heller A."/>
            <person name="Higgins H."/>
            <person name="Honan T."/>
            <person name="Horn A."/>
            <person name="Houde N."/>
            <person name="Hughes L."/>
            <person name="Hulme W."/>
            <person name="Husby E."/>
            <person name="Iliev I."/>
            <person name="Jaffe D."/>
            <person name="Jones C."/>
            <person name="Kamal M."/>
            <person name="Kamat A."/>
            <person name="Kamvysselis M."/>
            <person name="Karlsson E."/>
            <person name="Kells C."/>
            <person name="Kieu A."/>
            <person name="Kisner P."/>
            <person name="Kodira C."/>
            <person name="Kulbokas E."/>
            <person name="Labutti K."/>
            <person name="Lama D."/>
            <person name="Landers T."/>
            <person name="Leger J."/>
            <person name="Levine S."/>
            <person name="Lewis D."/>
            <person name="Lewis T."/>
            <person name="Lindblad-toh K."/>
            <person name="Liu X."/>
            <person name="Lokyitsang T."/>
            <person name="Lokyitsang Y."/>
            <person name="Lucien O."/>
            <person name="Lui A."/>
            <person name="Ma L.J."/>
            <person name="Mabbitt R."/>
            <person name="Macdonald J."/>
            <person name="Maclean C."/>
            <person name="Major J."/>
            <person name="Manning J."/>
            <person name="Marabella R."/>
            <person name="Maru K."/>
            <person name="Matthews C."/>
            <person name="Mauceli E."/>
            <person name="Mccarthy M."/>
            <person name="Mcdonough S."/>
            <person name="Mcghee T."/>
            <person name="Meldrim J."/>
            <person name="Meneus L."/>
            <person name="Mesirov J."/>
            <person name="Mihalev A."/>
            <person name="Mihova T."/>
            <person name="Mikkelsen T."/>
            <person name="Mlenga V."/>
            <person name="Moru K."/>
            <person name="Mozes J."/>
            <person name="Mulrain L."/>
            <person name="Munson G."/>
            <person name="Naylor J."/>
            <person name="Newes C."/>
            <person name="Nguyen C."/>
            <person name="Nguyen N."/>
            <person name="Nguyen T."/>
            <person name="Nicol R."/>
            <person name="Nielsen C."/>
            <person name="Nizzari M."/>
            <person name="Norbu C."/>
            <person name="Norbu N."/>
            <person name="O'donnell P."/>
            <person name="Okoawo O."/>
            <person name="O'leary S."/>
            <person name="Omotosho B."/>
            <person name="O'neill K."/>
            <person name="Osman S."/>
            <person name="Parker S."/>
            <person name="Perrin D."/>
            <person name="Phunkhang P."/>
            <person name="Piqani B."/>
            <person name="Purcell S."/>
            <person name="Rachupka T."/>
            <person name="Ramasamy U."/>
            <person name="Rameau R."/>
            <person name="Ray V."/>
            <person name="Raymond C."/>
            <person name="Retta R."/>
            <person name="Richardson S."/>
            <person name="Rise C."/>
            <person name="Rodriguez J."/>
            <person name="Rogers J."/>
            <person name="Rogov P."/>
            <person name="Rutman M."/>
            <person name="Schupbach R."/>
            <person name="Seaman C."/>
            <person name="Settipalli S."/>
            <person name="Sharpe T."/>
            <person name="Sheridan J."/>
            <person name="Sherpa N."/>
            <person name="Shi J."/>
            <person name="Smirnov S."/>
            <person name="Smith C."/>
            <person name="Sougnez C."/>
            <person name="Spencer B."/>
            <person name="Stalker J."/>
            <person name="Stange-thomann N."/>
            <person name="Stavropoulos S."/>
            <person name="Stetson K."/>
            <person name="Stone C."/>
            <person name="Stone S."/>
            <person name="Stubbs M."/>
            <person name="Talamas J."/>
            <person name="Tchuinga P."/>
            <person name="Tenzing P."/>
            <person name="Tesfaye S."/>
            <person name="Theodore J."/>
            <person name="Thoulutsang Y."/>
            <person name="Topham K."/>
            <person name="Towey S."/>
            <person name="Tsamla T."/>
            <person name="Tsomo N."/>
            <person name="Vallee D."/>
            <person name="Vassiliev H."/>
            <person name="Venkataraman V."/>
            <person name="Vinson J."/>
            <person name="Vo A."/>
            <person name="Wade C."/>
            <person name="Wang S."/>
            <person name="Wangchuk T."/>
            <person name="Wangdi T."/>
            <person name="Whittaker C."/>
            <person name="Wilkinson J."/>
            <person name="Wu Y."/>
            <person name="Wyman D."/>
            <person name="Yadav S."/>
            <person name="Yang S."/>
            <person name="Yang X."/>
            <person name="Yeager S."/>
            <person name="Yee E."/>
            <person name="Young G."/>
            <person name="Zainoun J."/>
            <person name="Zembeck L."/>
            <person name="Zimmer A."/>
            <person name="Zody M."/>
            <person name="Lander E."/>
        </authorList>
    </citation>
    <scope>NUCLEOTIDE SEQUENCE [LARGE SCALE GENOMIC DNA]</scope>
</reference>
<dbReference type="PANTHER" id="PTHR12709:SF5">
    <property type="entry name" value="DNA-DIRECTED RNA POLYMERASE I SUBUNIT RPA43"/>
    <property type="match status" value="1"/>
</dbReference>
<dbReference type="GeneTree" id="ENSGT00940000168253"/>
<dbReference type="FunCoup" id="H2YWX4">
    <property type="interactions" value="67"/>
</dbReference>
<keyword evidence="12" id="KW-1185">Reference proteome</keyword>
<reference evidence="11" key="2">
    <citation type="submission" date="2025-08" db="UniProtKB">
        <authorList>
            <consortium name="Ensembl"/>
        </authorList>
    </citation>
    <scope>IDENTIFICATION</scope>
</reference>
<organism evidence="11 12">
    <name type="scientific">Ciona savignyi</name>
    <name type="common">Pacific transparent sea squirt</name>
    <dbReference type="NCBI Taxonomy" id="51511"/>
    <lineage>
        <taxon>Eukaryota</taxon>
        <taxon>Metazoa</taxon>
        <taxon>Chordata</taxon>
        <taxon>Tunicata</taxon>
        <taxon>Ascidiacea</taxon>
        <taxon>Phlebobranchia</taxon>
        <taxon>Cionidae</taxon>
        <taxon>Ciona</taxon>
    </lineage>
</organism>
<dbReference type="OMA" id="MVGCLVH"/>
<dbReference type="FunFam" id="3.30.1490.120:FF:000003">
    <property type="entry name" value="DNA-directed RNA polymerase I subunit RPA43"/>
    <property type="match status" value="1"/>
</dbReference>
<keyword evidence="4" id="KW-0597">Phosphoprotein</keyword>
<protein>
    <recommendedName>
        <fullName evidence="7">DNA-directed RNA polymerase I subunit RPA43</fullName>
    </recommendedName>
    <alternativeName>
        <fullName evidence="9">DNA-directed RNA polymerase I subunit F</fullName>
    </alternativeName>
    <alternativeName>
        <fullName evidence="8">Twist neighbor protein</fullName>
    </alternativeName>
</protein>
<dbReference type="HOGENOM" id="CLU_1032593_0_0_1"/>
<evidence type="ECO:0000256" key="4">
    <source>
        <dbReference type="ARBA" id="ARBA00022553"/>
    </source>
</evidence>
<dbReference type="eggNOG" id="KOG4134">
    <property type="taxonomic scope" value="Eukaryota"/>
</dbReference>
<comment type="subcellular location">
    <subcellularLocation>
        <location evidence="1">Nucleus</location>
        <location evidence="1">Nucleolus</location>
    </subcellularLocation>
</comment>
<evidence type="ECO:0000256" key="10">
    <source>
        <dbReference type="SAM" id="MobiDB-lite"/>
    </source>
</evidence>
<dbReference type="InterPro" id="IPR045113">
    <property type="entry name" value="Rpb7-like"/>
</dbReference>
<evidence type="ECO:0000256" key="5">
    <source>
        <dbReference type="ARBA" id="ARBA00023163"/>
    </source>
</evidence>
<sequence>MFCLGDFAAAEECVGKEETSLEKMTQTVHITLPAGYFGKIKSSIALVLNNKLQLYCTQMEGMPVAFNRQRVKLLSPYGKIIAAQSCIHFDVETDYIVFKPKVNDTLQGVVNKHLRNTSMVGCLVHGVFYVGVNLNGIHQPGIGDEILLTVTKIEHDGHGYLAITGKMEKLLRVNPVEKRKEIDSGIDDEETGSHLPSSPDHIIPPSQPDPAPIEDIVDKPKKKKSKEKKLKKKEKKEKKKAKKEEKRLKKEKKSGNHQEIEPWPTAASEA</sequence>
<dbReference type="Gene3D" id="3.30.1490.120">
    <property type="entry name" value="RNA polymerase Rpb7-like, N-terminal domain"/>
    <property type="match status" value="1"/>
</dbReference>
<dbReference type="AlphaFoldDB" id="H2YWX4"/>
<proteinExistence type="inferred from homology"/>
<feature type="region of interest" description="Disordered" evidence="10">
    <location>
        <begin position="181"/>
        <end position="270"/>
    </location>
</feature>
<feature type="compositionally biased region" description="Basic residues" evidence="10">
    <location>
        <begin position="220"/>
        <end position="241"/>
    </location>
</feature>
<dbReference type="PANTHER" id="PTHR12709">
    <property type="entry name" value="DNA-DIRECTED RNA POLYMERASE II, III"/>
    <property type="match status" value="1"/>
</dbReference>
<reference evidence="11" key="3">
    <citation type="submission" date="2025-09" db="UniProtKB">
        <authorList>
            <consortium name="Ensembl"/>
        </authorList>
    </citation>
    <scope>IDENTIFICATION</scope>
</reference>
<evidence type="ECO:0000313" key="12">
    <source>
        <dbReference type="Proteomes" id="UP000007875"/>
    </source>
</evidence>
<evidence type="ECO:0000256" key="1">
    <source>
        <dbReference type="ARBA" id="ARBA00004604"/>
    </source>
</evidence>
<keyword evidence="3" id="KW-0240">DNA-directed RNA polymerase</keyword>
<evidence type="ECO:0000256" key="9">
    <source>
        <dbReference type="ARBA" id="ARBA00083123"/>
    </source>
</evidence>
<dbReference type="Proteomes" id="UP000007875">
    <property type="component" value="Unassembled WGS sequence"/>
</dbReference>
<evidence type="ECO:0000256" key="7">
    <source>
        <dbReference type="ARBA" id="ARBA00073455"/>
    </source>
</evidence>